<keyword evidence="3" id="KW-1185">Reference proteome</keyword>
<name>A0A2I0SZI2_LIMLA</name>
<feature type="compositionally biased region" description="Basic and acidic residues" evidence="1">
    <location>
        <begin position="97"/>
        <end position="115"/>
    </location>
</feature>
<dbReference type="EMBL" id="KZ533743">
    <property type="protein sequence ID" value="PKU26955.1"/>
    <property type="molecule type" value="Genomic_DNA"/>
</dbReference>
<organism evidence="2 3">
    <name type="scientific">Limosa lapponica baueri</name>
    <dbReference type="NCBI Taxonomy" id="1758121"/>
    <lineage>
        <taxon>Eukaryota</taxon>
        <taxon>Metazoa</taxon>
        <taxon>Chordata</taxon>
        <taxon>Craniata</taxon>
        <taxon>Vertebrata</taxon>
        <taxon>Euteleostomi</taxon>
        <taxon>Archelosauria</taxon>
        <taxon>Archosauria</taxon>
        <taxon>Dinosauria</taxon>
        <taxon>Saurischia</taxon>
        <taxon>Theropoda</taxon>
        <taxon>Coelurosauria</taxon>
        <taxon>Aves</taxon>
        <taxon>Neognathae</taxon>
        <taxon>Neoaves</taxon>
        <taxon>Charadriiformes</taxon>
        <taxon>Scolopacidae</taxon>
        <taxon>Limosa</taxon>
    </lineage>
</organism>
<sequence length="115" mass="12728">MFFGIFIVFKSRRGPLATRSQQLSEGTEKKGPLHQNPAEGVGKGVRGQQIHHQREEEEDFGHHQPVRAPSDYLVPEPEGQGEEGGEQIQDSASPLHLTEDDFGGEKGQGKRKQEA</sequence>
<evidence type="ECO:0000313" key="3">
    <source>
        <dbReference type="Proteomes" id="UP000233556"/>
    </source>
</evidence>
<dbReference type="AlphaFoldDB" id="A0A2I0SZI2"/>
<evidence type="ECO:0000313" key="2">
    <source>
        <dbReference type="EMBL" id="PKU26955.1"/>
    </source>
</evidence>
<protein>
    <submittedName>
        <fullName evidence="2">Uncharacterized protein</fullName>
    </submittedName>
</protein>
<feature type="region of interest" description="Disordered" evidence="1">
    <location>
        <begin position="16"/>
        <end position="115"/>
    </location>
</feature>
<gene>
    <name evidence="2" type="ORF">llap_22741</name>
</gene>
<proteinExistence type="predicted"/>
<accession>A0A2I0SZI2</accession>
<reference evidence="3" key="2">
    <citation type="submission" date="2017-12" db="EMBL/GenBank/DDBJ databases">
        <title>Genome sequence of the Bar-tailed Godwit (Limosa lapponica baueri).</title>
        <authorList>
            <person name="Lima N.C.B."/>
            <person name="Parody-Merino A.M."/>
            <person name="Battley P.F."/>
            <person name="Fidler A.E."/>
            <person name="Prosdocimi F."/>
        </authorList>
    </citation>
    <scope>NUCLEOTIDE SEQUENCE [LARGE SCALE GENOMIC DNA]</scope>
</reference>
<reference evidence="3" key="1">
    <citation type="submission" date="2017-11" db="EMBL/GenBank/DDBJ databases">
        <authorList>
            <person name="Lima N.C."/>
            <person name="Parody-Merino A.M."/>
            <person name="Battley P.F."/>
            <person name="Fidler A.E."/>
            <person name="Prosdocimi F."/>
        </authorList>
    </citation>
    <scope>NUCLEOTIDE SEQUENCE [LARGE SCALE GENOMIC DNA]</scope>
</reference>
<dbReference type="Proteomes" id="UP000233556">
    <property type="component" value="Unassembled WGS sequence"/>
</dbReference>
<evidence type="ECO:0000256" key="1">
    <source>
        <dbReference type="SAM" id="MobiDB-lite"/>
    </source>
</evidence>